<evidence type="ECO:0000313" key="2">
    <source>
        <dbReference type="EMBL" id="KAK3255729.1"/>
    </source>
</evidence>
<dbReference type="Pfam" id="PF05994">
    <property type="entry name" value="FragX_IP"/>
    <property type="match status" value="1"/>
</dbReference>
<feature type="region of interest" description="Disordered" evidence="1">
    <location>
        <begin position="147"/>
        <end position="172"/>
    </location>
</feature>
<accession>A0AAE0F9W4</accession>
<feature type="region of interest" description="Disordered" evidence="1">
    <location>
        <begin position="642"/>
        <end position="669"/>
    </location>
</feature>
<dbReference type="AlphaFoldDB" id="A0AAE0F9W4"/>
<proteinExistence type="predicted"/>
<dbReference type="GO" id="GO:0031267">
    <property type="term" value="F:small GTPase binding"/>
    <property type="evidence" value="ECO:0007669"/>
    <property type="project" value="InterPro"/>
</dbReference>
<dbReference type="EMBL" id="LGRX02022336">
    <property type="protein sequence ID" value="KAK3255729.1"/>
    <property type="molecule type" value="Genomic_DNA"/>
</dbReference>
<keyword evidence="3" id="KW-1185">Reference proteome</keyword>
<feature type="compositionally biased region" description="Low complexity" evidence="1">
    <location>
        <begin position="341"/>
        <end position="352"/>
    </location>
</feature>
<sequence length="865" mass="96216">MSRYKRALQYVQGSMQNAQELLQEAARIQAQCLRPTPQELLQEAACIQTQRLRLIPQELLQEAARIQAQRLRLIPQELLQEAARIQAQRLRPTRQELLQEAARIQAQRLRPTRQELLQEAARIQAQCLRPTPKELLQAVIPDTHSAPALSPRSCCRRPRASSTMPSRPPPARELLQEAARTDTALRPTPQELLQEAGYLRHSASAPPPQELQEAARIQAQCLAPLPQELLQEAARHPGTMPRPTPKELLQEAADLTQRSAPPQELLQEAAPDLQHSASAPLPRSCCRRPRGASRHNASPPPQGACCRGCAHPGTMPSPTPRSCCRKAARIQAQCLRPTPPGAAAGGRAHPGTMPSPPPQGAAAGEVTHQTQRSRYPQELQEAARIQAQCRPTPRLLQEAARIQAQCLRPTPRAAAGVPRVFLATPWSGVQYLRLQCTNLQGADALVAVLLTNCYEWLDQQQHFFQERHMLLRAIPVTMLLLCPPDKAGWQAAHHNLHSKQFSMSTSTKRLIDTGLRHLKQELVVPIYRELHVVPAAVLQLAEYFSDMTSSEMFGIMPPSSLDAKTVCEMNDRYSLASRLTEMQAAHDDYCSRFGAAMSLATHMRSKALKLTQAQNTVLKGLVNEGFHLLSRWSGQVAEQSAWKGARPAEAPPSSATSVPLTPRDDMGGLGTSEVPYEHAVRFNYSTEDKLALLHVLGYIKRVAGMLLHAEGVIMPYLWAAIGHEVQQFVQNTMAHTILAASKKKGKDGTSLQDQLLKLRAIVADWEDHVQPSLEQAKDQIYEHRIQDRSCAPTIQQLMHLRQLVGSLLVDAEEDGTKKVGMLQQDKLSPASVKEMQAFYNTTLWEYEWLLDYHSTVKRLSCTSNL</sequence>
<evidence type="ECO:0000313" key="3">
    <source>
        <dbReference type="Proteomes" id="UP001190700"/>
    </source>
</evidence>
<feature type="region of interest" description="Disordered" evidence="1">
    <location>
        <begin position="274"/>
        <end position="304"/>
    </location>
</feature>
<organism evidence="2 3">
    <name type="scientific">Cymbomonas tetramitiformis</name>
    <dbReference type="NCBI Taxonomy" id="36881"/>
    <lineage>
        <taxon>Eukaryota</taxon>
        <taxon>Viridiplantae</taxon>
        <taxon>Chlorophyta</taxon>
        <taxon>Pyramimonadophyceae</taxon>
        <taxon>Pyramimonadales</taxon>
        <taxon>Pyramimonadaceae</taxon>
        <taxon>Cymbomonas</taxon>
    </lineage>
</organism>
<name>A0AAE0F9W4_9CHLO</name>
<gene>
    <name evidence="2" type="ORF">CYMTET_35101</name>
</gene>
<protein>
    <submittedName>
        <fullName evidence="2">Uncharacterized protein</fullName>
    </submittedName>
</protein>
<feature type="region of interest" description="Disordered" evidence="1">
    <location>
        <begin position="336"/>
        <end position="369"/>
    </location>
</feature>
<dbReference type="InterPro" id="IPR008081">
    <property type="entry name" value="Cytoplasmic_FMR1-int"/>
</dbReference>
<dbReference type="GO" id="GO:0030833">
    <property type="term" value="P:regulation of actin filament polymerization"/>
    <property type="evidence" value="ECO:0007669"/>
    <property type="project" value="InterPro"/>
</dbReference>
<feature type="non-terminal residue" evidence="2">
    <location>
        <position position="865"/>
    </location>
</feature>
<reference evidence="2 3" key="1">
    <citation type="journal article" date="2015" name="Genome Biol. Evol.">
        <title>Comparative Genomics of a Bacterivorous Green Alga Reveals Evolutionary Causalities and Consequences of Phago-Mixotrophic Mode of Nutrition.</title>
        <authorList>
            <person name="Burns J.A."/>
            <person name="Paasch A."/>
            <person name="Narechania A."/>
            <person name="Kim E."/>
        </authorList>
    </citation>
    <scope>NUCLEOTIDE SEQUENCE [LARGE SCALE GENOMIC DNA]</scope>
    <source>
        <strain evidence="2 3">PLY_AMNH</strain>
    </source>
</reference>
<dbReference type="PANTHER" id="PTHR12195">
    <property type="entry name" value="CYTOPLASMIC FMR1-INTERACTING PROTEIN-RELATED"/>
    <property type="match status" value="1"/>
</dbReference>
<dbReference type="Proteomes" id="UP001190700">
    <property type="component" value="Unassembled WGS sequence"/>
</dbReference>
<comment type="caution">
    <text evidence="2">The sequence shown here is derived from an EMBL/GenBank/DDBJ whole genome shotgun (WGS) entry which is preliminary data.</text>
</comment>
<evidence type="ECO:0000256" key="1">
    <source>
        <dbReference type="SAM" id="MobiDB-lite"/>
    </source>
</evidence>